<keyword evidence="6 8" id="KW-0699">rRNA-binding</keyword>
<proteinExistence type="inferred from homology"/>
<dbReference type="PANTHER" id="PTHR12220">
    <property type="entry name" value="50S/60S RIBOSOMAL PROTEIN L16"/>
    <property type="match status" value="1"/>
</dbReference>
<dbReference type="FunFam" id="3.90.1170.10:FF:000001">
    <property type="entry name" value="50S ribosomal protein L16"/>
    <property type="match status" value="1"/>
</dbReference>
<dbReference type="AlphaFoldDB" id="A0A1F4V4W5"/>
<evidence type="ECO:0000256" key="3">
    <source>
        <dbReference type="ARBA" id="ARBA00022980"/>
    </source>
</evidence>
<dbReference type="GO" id="GO:0000049">
    <property type="term" value="F:tRNA binding"/>
    <property type="evidence" value="ECO:0007669"/>
    <property type="project" value="UniProtKB-KW"/>
</dbReference>
<dbReference type="InterPro" id="IPR020798">
    <property type="entry name" value="Ribosomal_uL16_CS"/>
</dbReference>
<dbReference type="Proteomes" id="UP000176853">
    <property type="component" value="Unassembled WGS sequence"/>
</dbReference>
<accession>A0A1F4V4W5</accession>
<dbReference type="NCBIfam" id="TIGR01164">
    <property type="entry name" value="rplP_bact"/>
    <property type="match status" value="1"/>
</dbReference>
<comment type="caution">
    <text evidence="9">The sequence shown here is derived from an EMBL/GenBank/DDBJ whole genome shotgun (WGS) entry which is preliminary data.</text>
</comment>
<dbReference type="Pfam" id="PF00252">
    <property type="entry name" value="Ribosomal_L16"/>
    <property type="match status" value="1"/>
</dbReference>
<keyword evidence="3 6" id="KW-0689">Ribosomal protein</keyword>
<evidence type="ECO:0000256" key="8">
    <source>
        <dbReference type="RuleBase" id="RU004414"/>
    </source>
</evidence>
<dbReference type="PROSITE" id="PS00586">
    <property type="entry name" value="RIBOSOMAL_L16_1"/>
    <property type="match status" value="1"/>
</dbReference>
<dbReference type="InterPro" id="IPR036920">
    <property type="entry name" value="Ribosomal_uL16_sf"/>
</dbReference>
<comment type="function">
    <text evidence="6 8">Binds 23S rRNA and is also seen to make contacts with the A and possibly P site tRNAs.</text>
</comment>
<dbReference type="Gene3D" id="3.90.1170.10">
    <property type="entry name" value="Ribosomal protein L10e/L16"/>
    <property type="match status" value="1"/>
</dbReference>
<evidence type="ECO:0000256" key="1">
    <source>
        <dbReference type="ARBA" id="ARBA00008931"/>
    </source>
</evidence>
<evidence type="ECO:0000256" key="5">
    <source>
        <dbReference type="ARBA" id="ARBA00035198"/>
    </source>
</evidence>
<protein>
    <recommendedName>
        <fullName evidence="5 6">Large ribosomal subunit protein uL16</fullName>
    </recommendedName>
</protein>
<name>A0A1F4V4W5_UNCKA</name>
<dbReference type="GO" id="GO:0003735">
    <property type="term" value="F:structural constituent of ribosome"/>
    <property type="evidence" value="ECO:0007669"/>
    <property type="project" value="InterPro"/>
</dbReference>
<dbReference type="HAMAP" id="MF_01342">
    <property type="entry name" value="Ribosomal_uL16"/>
    <property type="match status" value="1"/>
</dbReference>
<keyword evidence="6 8" id="KW-0694">RNA-binding</keyword>
<dbReference type="InterPro" id="IPR000114">
    <property type="entry name" value="Ribosomal_uL16_bact-type"/>
</dbReference>
<evidence type="ECO:0000313" key="10">
    <source>
        <dbReference type="Proteomes" id="UP000176853"/>
    </source>
</evidence>
<dbReference type="PRINTS" id="PR00060">
    <property type="entry name" value="RIBOSOMALL16"/>
</dbReference>
<evidence type="ECO:0000256" key="7">
    <source>
        <dbReference type="RuleBase" id="RU004413"/>
    </source>
</evidence>
<comment type="similarity">
    <text evidence="1 6 7">Belongs to the universal ribosomal protein uL16 family.</text>
</comment>
<evidence type="ECO:0000256" key="4">
    <source>
        <dbReference type="ARBA" id="ARBA00023274"/>
    </source>
</evidence>
<keyword evidence="4 6" id="KW-0687">Ribonucleoprotein</keyword>
<gene>
    <name evidence="6" type="primary">rplP</name>
    <name evidence="9" type="ORF">A2709_00100</name>
</gene>
<evidence type="ECO:0000313" key="9">
    <source>
        <dbReference type="EMBL" id="OGC52237.1"/>
    </source>
</evidence>
<keyword evidence="2 6" id="KW-0820">tRNA-binding</keyword>
<dbReference type="SUPFAM" id="SSF54686">
    <property type="entry name" value="Ribosomal protein L16p/L10e"/>
    <property type="match status" value="1"/>
</dbReference>
<evidence type="ECO:0000256" key="2">
    <source>
        <dbReference type="ARBA" id="ARBA00022555"/>
    </source>
</evidence>
<dbReference type="GO" id="GO:0019843">
    <property type="term" value="F:rRNA binding"/>
    <property type="evidence" value="ECO:0007669"/>
    <property type="project" value="UniProtKB-UniRule"/>
</dbReference>
<dbReference type="GO" id="GO:0006412">
    <property type="term" value="P:translation"/>
    <property type="evidence" value="ECO:0007669"/>
    <property type="project" value="UniProtKB-UniRule"/>
</dbReference>
<dbReference type="EMBL" id="MEVB01000024">
    <property type="protein sequence ID" value="OGC52237.1"/>
    <property type="molecule type" value="Genomic_DNA"/>
</dbReference>
<sequence length="143" mass="15983">MLLPKKVKYRRQMRGNNKGLAQRGAVIAFGDYALKAVDRGLLTSRQIEAARKAVSHITKRGGKLWIRVFPDKPIAKKPNETRMGSGKSPTDHYACIIKPGRIIFEIAGTSQSIAYEALDRASRKFPIRTKFIAEDTTQEKGVL</sequence>
<reference evidence="9 10" key="1">
    <citation type="journal article" date="2016" name="Nat. Commun.">
        <title>Thousands of microbial genomes shed light on interconnected biogeochemical processes in an aquifer system.</title>
        <authorList>
            <person name="Anantharaman K."/>
            <person name="Brown C.T."/>
            <person name="Hug L.A."/>
            <person name="Sharon I."/>
            <person name="Castelle C.J."/>
            <person name="Probst A.J."/>
            <person name="Thomas B.C."/>
            <person name="Singh A."/>
            <person name="Wilkins M.J."/>
            <person name="Karaoz U."/>
            <person name="Brodie E.L."/>
            <person name="Williams K.H."/>
            <person name="Hubbard S.S."/>
            <person name="Banfield J.F."/>
        </authorList>
    </citation>
    <scope>NUCLEOTIDE SEQUENCE [LARGE SCALE GENOMIC DNA]</scope>
</reference>
<comment type="subunit">
    <text evidence="6 8">Part of the 50S ribosomal subunit.</text>
</comment>
<dbReference type="GO" id="GO:0022625">
    <property type="term" value="C:cytosolic large ribosomal subunit"/>
    <property type="evidence" value="ECO:0007669"/>
    <property type="project" value="TreeGrafter"/>
</dbReference>
<evidence type="ECO:0000256" key="6">
    <source>
        <dbReference type="HAMAP-Rule" id="MF_01342"/>
    </source>
</evidence>
<dbReference type="InterPro" id="IPR016180">
    <property type="entry name" value="Ribosomal_uL16_dom"/>
</dbReference>
<organism evidence="9 10">
    <name type="scientific">candidate division WWE3 bacterium RIFCSPHIGHO2_01_FULL_43_9</name>
    <dbReference type="NCBI Taxonomy" id="1802618"/>
    <lineage>
        <taxon>Bacteria</taxon>
        <taxon>Katanobacteria</taxon>
    </lineage>
</organism>
<dbReference type="PANTHER" id="PTHR12220:SF13">
    <property type="entry name" value="LARGE RIBOSOMAL SUBUNIT PROTEIN UL16M"/>
    <property type="match status" value="1"/>
</dbReference>
<dbReference type="InterPro" id="IPR047873">
    <property type="entry name" value="Ribosomal_uL16"/>
</dbReference>
<dbReference type="CDD" id="cd01433">
    <property type="entry name" value="Ribosomal_L16_L10e"/>
    <property type="match status" value="1"/>
</dbReference>